<gene>
    <name evidence="6" type="ORF">SAMN04488078_103511</name>
</gene>
<dbReference type="GO" id="GO:0005886">
    <property type="term" value="C:plasma membrane"/>
    <property type="evidence" value="ECO:0007669"/>
    <property type="project" value="TreeGrafter"/>
</dbReference>
<dbReference type="GO" id="GO:0046583">
    <property type="term" value="F:monoatomic cation efflux transmembrane transporter activity"/>
    <property type="evidence" value="ECO:0007669"/>
    <property type="project" value="TreeGrafter"/>
</dbReference>
<evidence type="ECO:0000256" key="5">
    <source>
        <dbReference type="SAM" id="Phobius"/>
    </source>
</evidence>
<dbReference type="Proteomes" id="UP000198440">
    <property type="component" value="Unassembled WGS sequence"/>
</dbReference>
<organism evidence="6 7">
    <name type="scientific">Antarctobacter heliothermus</name>
    <dbReference type="NCBI Taxonomy" id="74033"/>
    <lineage>
        <taxon>Bacteria</taxon>
        <taxon>Pseudomonadati</taxon>
        <taxon>Pseudomonadota</taxon>
        <taxon>Alphaproteobacteria</taxon>
        <taxon>Rhodobacterales</taxon>
        <taxon>Roseobacteraceae</taxon>
        <taxon>Antarctobacter</taxon>
    </lineage>
</organism>
<keyword evidence="3 5" id="KW-1133">Transmembrane helix</keyword>
<protein>
    <submittedName>
        <fullName evidence="6">Tellurite resistance protein</fullName>
    </submittedName>
</protein>
<dbReference type="InterPro" id="IPR004695">
    <property type="entry name" value="SLAC1/Mae1/Ssu1/TehA"/>
</dbReference>
<dbReference type="Gene3D" id="1.50.10.150">
    <property type="entry name" value="Voltage-dependent anion channel"/>
    <property type="match status" value="1"/>
</dbReference>
<sequence length="329" mass="34493">MTDQTTHAPLAPPEDRLEHFPITLFASVMGLAGLALALHAGGTYLGWGPVFARFGLALAVVDLVAVTLFYLWKLLRFPQAIAAEWRHPVKLNFFPAIPISFLLVAAALRFEAPLVAAPLWAVGAAGQAALTLAVISAWIGPRGFGLAQVNPAWFIPAVGNVVVPIAGVPLGFVEVSWLFLAAGLVFWLALLPILLLRLIAEPPMPTKLQPTLAILIAPPAVGFLSLLLLNGGVLDAGARVLFYAALVFGALAAAQLAQTLRGAFALSWWALSFPVAALTISCFRFAGIAGSDGHGALGVALLVLLIGIISGLVARTLTGMVRGEICRPE</sequence>
<dbReference type="AlphaFoldDB" id="A0A239HMV6"/>
<dbReference type="EMBL" id="FZON01000035">
    <property type="protein sequence ID" value="SNS82418.1"/>
    <property type="molecule type" value="Genomic_DNA"/>
</dbReference>
<feature type="transmembrane region" description="Helical" evidence="5">
    <location>
        <begin position="93"/>
        <end position="110"/>
    </location>
</feature>
<evidence type="ECO:0000256" key="3">
    <source>
        <dbReference type="ARBA" id="ARBA00022989"/>
    </source>
</evidence>
<feature type="transmembrane region" description="Helical" evidence="5">
    <location>
        <begin position="295"/>
        <end position="314"/>
    </location>
</feature>
<dbReference type="CDD" id="cd09323">
    <property type="entry name" value="TDT_SLAC1_like"/>
    <property type="match status" value="1"/>
</dbReference>
<feature type="transmembrane region" description="Helical" evidence="5">
    <location>
        <begin position="269"/>
        <end position="289"/>
    </location>
</feature>
<dbReference type="PANTHER" id="PTHR37955">
    <property type="entry name" value="TELLURITE RESISTANCE PROTEIN TEHA"/>
    <property type="match status" value="1"/>
</dbReference>
<evidence type="ECO:0000256" key="1">
    <source>
        <dbReference type="ARBA" id="ARBA00004141"/>
    </source>
</evidence>
<dbReference type="OrthoDB" id="958273at2"/>
<feature type="transmembrane region" description="Helical" evidence="5">
    <location>
        <begin position="212"/>
        <end position="234"/>
    </location>
</feature>
<proteinExistence type="predicted"/>
<name>A0A239HMV6_9RHOB</name>
<feature type="transmembrane region" description="Helical" evidence="5">
    <location>
        <begin position="240"/>
        <end position="257"/>
    </location>
</feature>
<keyword evidence="2 5" id="KW-0812">Transmembrane</keyword>
<reference evidence="6 7" key="1">
    <citation type="submission" date="2017-06" db="EMBL/GenBank/DDBJ databases">
        <authorList>
            <person name="Kim H.J."/>
            <person name="Triplett B.A."/>
        </authorList>
    </citation>
    <scope>NUCLEOTIDE SEQUENCE [LARGE SCALE GENOMIC DNA]</scope>
    <source>
        <strain evidence="6 7">DSM 11445</strain>
    </source>
</reference>
<keyword evidence="4 5" id="KW-0472">Membrane</keyword>
<evidence type="ECO:0000313" key="7">
    <source>
        <dbReference type="Proteomes" id="UP000198440"/>
    </source>
</evidence>
<evidence type="ECO:0000256" key="2">
    <source>
        <dbReference type="ARBA" id="ARBA00022692"/>
    </source>
</evidence>
<feature type="transmembrane region" description="Helical" evidence="5">
    <location>
        <begin position="20"/>
        <end position="38"/>
    </location>
</feature>
<dbReference type="RefSeq" id="WP_089278949.1">
    <property type="nucleotide sequence ID" value="NZ_FZON01000035.1"/>
</dbReference>
<feature type="transmembrane region" description="Helical" evidence="5">
    <location>
        <begin position="50"/>
        <end position="72"/>
    </location>
</feature>
<evidence type="ECO:0000313" key="6">
    <source>
        <dbReference type="EMBL" id="SNS82418.1"/>
    </source>
</evidence>
<feature type="transmembrane region" description="Helical" evidence="5">
    <location>
        <begin position="116"/>
        <end position="140"/>
    </location>
</feature>
<feature type="transmembrane region" description="Helical" evidence="5">
    <location>
        <begin position="178"/>
        <end position="200"/>
    </location>
</feature>
<dbReference type="Pfam" id="PF03595">
    <property type="entry name" value="SLAC1"/>
    <property type="match status" value="1"/>
</dbReference>
<dbReference type="InterPro" id="IPR052951">
    <property type="entry name" value="Tellurite_res_ion_channel"/>
</dbReference>
<comment type="subcellular location">
    <subcellularLocation>
        <location evidence="1">Membrane</location>
        <topology evidence="1">Multi-pass membrane protein</topology>
    </subcellularLocation>
</comment>
<feature type="transmembrane region" description="Helical" evidence="5">
    <location>
        <begin position="152"/>
        <end position="172"/>
    </location>
</feature>
<accession>A0A239HMV6</accession>
<evidence type="ECO:0000256" key="4">
    <source>
        <dbReference type="ARBA" id="ARBA00023136"/>
    </source>
</evidence>
<dbReference type="InterPro" id="IPR038665">
    <property type="entry name" value="Voltage-dep_anion_channel_sf"/>
</dbReference>
<dbReference type="PANTHER" id="PTHR37955:SF1">
    <property type="entry name" value="DEP DOMAIN-CONTAINING PROTEIN"/>
    <property type="match status" value="1"/>
</dbReference>